<keyword evidence="13" id="KW-0460">Magnesium</keyword>
<evidence type="ECO:0000259" key="24">
    <source>
        <dbReference type="Pfam" id="PF04563"/>
    </source>
</evidence>
<dbReference type="InterPro" id="IPR037034">
    <property type="entry name" value="RNA_pol_Rpb2_2_sf"/>
</dbReference>
<dbReference type="GO" id="GO:0051607">
    <property type="term" value="P:defense response to virus"/>
    <property type="evidence" value="ECO:0007669"/>
    <property type="project" value="UniProtKB-KW"/>
</dbReference>
<dbReference type="GO" id="GO:0008270">
    <property type="term" value="F:zinc ion binding"/>
    <property type="evidence" value="ECO:0007669"/>
    <property type="project" value="UniProtKB-KW"/>
</dbReference>
<evidence type="ECO:0000256" key="19">
    <source>
        <dbReference type="RuleBase" id="RU000434"/>
    </source>
</evidence>
<keyword evidence="16 20" id="KW-0804">Transcription</keyword>
<dbReference type="Gene3D" id="3.90.1100.10">
    <property type="match status" value="1"/>
</dbReference>
<dbReference type="Proteomes" id="UP001347796">
    <property type="component" value="Unassembled WGS sequence"/>
</dbReference>
<protein>
    <recommendedName>
        <fullName evidence="20">DNA-directed RNA polymerase subunit beta</fullName>
        <ecNumber evidence="20">2.7.7.6</ecNumber>
    </recommendedName>
</protein>
<dbReference type="Pfam" id="PF04567">
    <property type="entry name" value="RNA_pol_Rpb2_5"/>
    <property type="match status" value="1"/>
</dbReference>
<comment type="subcellular location">
    <subcellularLocation>
        <location evidence="3">Cytoplasm</location>
        <location evidence="3">Cytosol</location>
    </subcellularLocation>
    <subcellularLocation>
        <location evidence="2">Nucleus</location>
    </subcellularLocation>
</comment>
<dbReference type="FunFam" id="3.90.1100.10:FF:000006">
    <property type="entry name" value="DNA-directed RNA polymerase subunit beta"/>
    <property type="match status" value="1"/>
</dbReference>
<dbReference type="InterPro" id="IPR037033">
    <property type="entry name" value="DNA-dir_RNAP_su2_hyb_sf"/>
</dbReference>
<evidence type="ECO:0000256" key="10">
    <source>
        <dbReference type="ARBA" id="ARBA00022723"/>
    </source>
</evidence>
<dbReference type="Pfam" id="PF04566">
    <property type="entry name" value="RNA_pol_Rpb2_4"/>
    <property type="match status" value="1"/>
</dbReference>
<evidence type="ECO:0000256" key="9">
    <source>
        <dbReference type="ARBA" id="ARBA00022695"/>
    </source>
</evidence>
<dbReference type="FunFam" id="3.90.1110.10:FF:000006">
    <property type="entry name" value="DNA-directed RNA polymerase subunit beta"/>
    <property type="match status" value="1"/>
</dbReference>
<dbReference type="InterPro" id="IPR007120">
    <property type="entry name" value="DNA-dir_RNAP_su2_dom"/>
</dbReference>
<evidence type="ECO:0000313" key="28">
    <source>
        <dbReference type="EMBL" id="KAK6187502.1"/>
    </source>
</evidence>
<dbReference type="Gene3D" id="2.40.50.150">
    <property type="match status" value="1"/>
</dbReference>
<dbReference type="EC" id="2.7.7.6" evidence="20"/>
<dbReference type="SUPFAM" id="SSF64484">
    <property type="entry name" value="beta and beta-prime subunits of DNA dependent RNA-polymerase"/>
    <property type="match status" value="1"/>
</dbReference>
<dbReference type="CDD" id="cd00653">
    <property type="entry name" value="RNA_pol_B_RPB2"/>
    <property type="match status" value="1"/>
</dbReference>
<evidence type="ECO:0000256" key="2">
    <source>
        <dbReference type="ARBA" id="ARBA00004123"/>
    </source>
</evidence>
<keyword evidence="15" id="KW-0051">Antiviral defense</keyword>
<dbReference type="FunFam" id="2.40.270.10:FF:000011">
    <property type="entry name" value="DNA-directed RNA polymerase subunit beta"/>
    <property type="match status" value="1"/>
</dbReference>
<dbReference type="GO" id="GO:0005829">
    <property type="term" value="C:cytosol"/>
    <property type="evidence" value="ECO:0007669"/>
    <property type="project" value="UniProtKB-SubCell"/>
</dbReference>
<proteinExistence type="inferred from homology"/>
<dbReference type="EMBL" id="JAZGQO010000004">
    <property type="protein sequence ID" value="KAK6187502.1"/>
    <property type="molecule type" value="Genomic_DNA"/>
</dbReference>
<dbReference type="FunFam" id="3.90.1800.10:FF:000003">
    <property type="entry name" value="DNA-directed RNA polymerase subunit beta"/>
    <property type="match status" value="1"/>
</dbReference>
<comment type="function">
    <text evidence="20">DNA-dependent RNA polymerase catalyzes the transcription of DNA into RNA using the four ribonucleoside triphosphates as substrates.</text>
</comment>
<comment type="caution">
    <text evidence="28">The sequence shown here is derived from an EMBL/GenBank/DDBJ whole genome shotgun (WGS) entry which is preliminary data.</text>
</comment>
<dbReference type="Gene3D" id="3.90.1070.20">
    <property type="match status" value="1"/>
</dbReference>
<dbReference type="GO" id="GO:0003677">
    <property type="term" value="F:DNA binding"/>
    <property type="evidence" value="ECO:0007669"/>
    <property type="project" value="InterPro"/>
</dbReference>
<feature type="domain" description="RNA polymerase Rpb2" evidence="26">
    <location>
        <begin position="538"/>
        <end position="599"/>
    </location>
</feature>
<comment type="similarity">
    <text evidence="4 19">Belongs to the RNA polymerase beta chain family.</text>
</comment>
<evidence type="ECO:0000256" key="11">
    <source>
        <dbReference type="ARBA" id="ARBA00022771"/>
    </source>
</evidence>
<dbReference type="FunFam" id="2.40.270.10:FF:000006">
    <property type="entry name" value="DNA-directed RNA polymerase subunit beta"/>
    <property type="match status" value="1"/>
</dbReference>
<evidence type="ECO:0000256" key="6">
    <source>
        <dbReference type="ARBA" id="ARBA00022490"/>
    </source>
</evidence>
<evidence type="ECO:0000256" key="12">
    <source>
        <dbReference type="ARBA" id="ARBA00022833"/>
    </source>
</evidence>
<dbReference type="GO" id="GO:0003899">
    <property type="term" value="F:DNA-directed RNA polymerase activity"/>
    <property type="evidence" value="ECO:0007669"/>
    <property type="project" value="UniProtKB-EC"/>
</dbReference>
<dbReference type="GO" id="GO:0032549">
    <property type="term" value="F:ribonucleoside binding"/>
    <property type="evidence" value="ECO:0007669"/>
    <property type="project" value="InterPro"/>
</dbReference>
<evidence type="ECO:0000256" key="17">
    <source>
        <dbReference type="ARBA" id="ARBA00023242"/>
    </source>
</evidence>
<dbReference type="FunFam" id="3.90.1070.20:FF:000002">
    <property type="entry name" value="DNA-directed RNA polymerase subunit beta"/>
    <property type="match status" value="1"/>
</dbReference>
<keyword evidence="11" id="KW-0863">Zinc-finger</keyword>
<keyword evidence="9 20" id="KW-0548">Nucleotidyltransferase</keyword>
<dbReference type="InterPro" id="IPR007121">
    <property type="entry name" value="RNA_pol_bsu_CS"/>
</dbReference>
<keyword evidence="6" id="KW-0963">Cytoplasm</keyword>
<dbReference type="GO" id="GO:0005634">
    <property type="term" value="C:nucleus"/>
    <property type="evidence" value="ECO:0007669"/>
    <property type="project" value="UniProtKB-SubCell"/>
</dbReference>
<evidence type="ECO:0000256" key="4">
    <source>
        <dbReference type="ARBA" id="ARBA00006835"/>
    </source>
</evidence>
<reference evidence="28 29" key="1">
    <citation type="submission" date="2024-01" db="EMBL/GenBank/DDBJ databases">
        <title>The genome of the rayed Mediterranean limpet Patella caerulea (Linnaeus, 1758).</title>
        <authorList>
            <person name="Anh-Thu Weber A."/>
            <person name="Halstead-Nussloch G."/>
        </authorList>
    </citation>
    <scope>NUCLEOTIDE SEQUENCE [LARGE SCALE GENOMIC DNA]</scope>
    <source>
        <strain evidence="28">AATW-2023a</strain>
        <tissue evidence="28">Whole specimen</tissue>
    </source>
</reference>
<dbReference type="InterPro" id="IPR007647">
    <property type="entry name" value="RNA_pol_Rpb2_5"/>
</dbReference>
<name>A0AAN8JX50_PATCE</name>
<evidence type="ECO:0000256" key="20">
    <source>
        <dbReference type="RuleBase" id="RU363031"/>
    </source>
</evidence>
<feature type="domain" description="RNA polymerase Rpb2" evidence="23">
    <location>
        <begin position="185"/>
        <end position="362"/>
    </location>
</feature>
<evidence type="ECO:0000256" key="15">
    <source>
        <dbReference type="ARBA" id="ARBA00023118"/>
    </source>
</evidence>
<keyword evidence="14" id="KW-0391">Immunity</keyword>
<comment type="subunit">
    <text evidence="18">Component of the RNA polymerase III (Pol III) complex consisting of 17 subunits: a ten-subunit catalytic core composed of POLR3A/RPC1, POLR3B/RPC2, POLR1C/RPAC1, POLR1D/RPAC2, POLR3K/RPC10, POLR2E/RPABC1, POLR2F/RPABC2, POLR2H/RPABC3, POLR2K/RPABC4 and POLR2L/RPABC5; a mobile stalk composed of two subunits POLR3H/RPC8 and CRCP/RPC9, protruding from the core and functioning primarily in transcription initiation; and additional subunits homologous to general transcription factors of the RNA polymerase II machinery, POLR3C/RPC3-POLR3F/RPC6-POLR3G/RPC7 heterotrimer required for transcription initiation and POLR3D/RPC4-POLR3E/RPC5 heterodimer involved in both transcription initiation and termination.</text>
</comment>
<keyword evidence="8 20" id="KW-0808">Transferase</keyword>
<feature type="domain" description="RNA polymerase Rpb2" evidence="27">
    <location>
        <begin position="620"/>
        <end position="652"/>
    </location>
</feature>
<dbReference type="InterPro" id="IPR007644">
    <property type="entry name" value="RNA_pol_bsu_protrusion"/>
</dbReference>
<sequence>MESIEEIMRMDKEKLSASVKTIEEKWKLLPAFLKVKGLVKQHIDSFNYFINVEIKKIMKANEKITSDADPNFYLKYLNIYVGMPDVEEGFNVTKPISPHECRLRDMTYSAPITVDIEYTRGNQRIIRNNLPIGRMPIMLRSSNCVLSGKSPAEMAKLNECPMDPGGYFITRGTEKVILIQEQLSKNRMIVDRDSKGVIECSVTSSTHERKSKTYVTIKHTKYYLKHNIFSENIPVAIAFKAMGIECDQEIVQMIGSEEEVMTSIAPCLEECHRAQVFTQTQALKWIGSKIRQRNQWPSGTKCKIDEARDVLHSVILAHVPVEEWNFKLKAVYLALMIRRVILTQGDKVNVDDRDYYGNKRLELAGQLLSLLFEDLFKKFNSELKKIADQTIPKPRAAQFDILKHMRQDQITNGLIIAISSGNWTIKRFKMERAGVTQVLSRLSYISAIGMMTRVTSQFEKTRKVSGPRSLQPSQWGLLCPSDTPEGEACGLVKNLALMTHITTDMNESPLVRLAFNLGVEDIELLSGEELTSKYVYMVFLNGNILGVIRDYKRLVRTFRMMRRAGYISEFVSIFPNHGHRCVYIASDGGRVCRPYIIVKNGEPLVTTRHIEELTQGFRSFEDFLKEGLVEYLDVNEENDCMVSLYESQINQDTTHLEIEPFTILGVCAGLIPYPHHNQSPRNTYQCAMGKQAMGTIAYNQRNRIDTLMYLLTYPQAPLVKSKVIELINFDKLPAGQNATVAVMSYSGYDIEDALVINKASLDRGFGRCLVYRKHAVTMKRYTNQTFDKVMGPLIDSTTNKPTWKHQLLDVDGICMPGEKVENRQVLVNKHMPTISTPVAGTATQTPAQVNYRETPLTYRGAMPGYVEKVLITSNPDEAFLIKILMRQTRRPEIGDKFSSRHGQKGVCGLIIPQEDMPFTDLGICPDIIMNPHGFPSRMTVGKLIELLGGKAGVLEGKFHYGTAFGGDKVADLSQVLVDHGFNYLGKDYVTSGITGEPLEAYIYFGPVYYQKLKHMVLDKMHARAKGPRAVLTRQPTEGRSRDGGLRLGEMERDCLIGYGASMLLLERLMISSDSFEVDVCSNCGLLGYSGWCQFCKSSKNVSTLKMPYACKLLFQELQSMNIVPRLSLQKYNEV</sequence>
<dbReference type="InterPro" id="IPR007646">
    <property type="entry name" value="RNA_pol_Rpb2_4"/>
</dbReference>
<dbReference type="InterPro" id="IPR007642">
    <property type="entry name" value="RNA_pol_Rpb2_2"/>
</dbReference>
<keyword evidence="12" id="KW-0862">Zinc</keyword>
<evidence type="ECO:0000256" key="3">
    <source>
        <dbReference type="ARBA" id="ARBA00004514"/>
    </source>
</evidence>
<evidence type="ECO:0000259" key="26">
    <source>
        <dbReference type="Pfam" id="PF04566"/>
    </source>
</evidence>
<dbReference type="GO" id="GO:0000428">
    <property type="term" value="C:DNA-directed RNA polymerase complex"/>
    <property type="evidence" value="ECO:0007669"/>
    <property type="project" value="UniProtKB-KW"/>
</dbReference>
<dbReference type="GO" id="GO:0045087">
    <property type="term" value="P:innate immune response"/>
    <property type="evidence" value="ECO:0007669"/>
    <property type="project" value="UniProtKB-KW"/>
</dbReference>
<evidence type="ECO:0000256" key="16">
    <source>
        <dbReference type="ARBA" id="ARBA00023163"/>
    </source>
</evidence>
<comment type="catalytic activity">
    <reaction evidence="20">
        <text>RNA(n) + a ribonucleoside 5'-triphosphate = RNA(n+1) + diphosphate</text>
        <dbReference type="Rhea" id="RHEA:21248"/>
        <dbReference type="Rhea" id="RHEA-COMP:14527"/>
        <dbReference type="Rhea" id="RHEA-COMP:17342"/>
        <dbReference type="ChEBI" id="CHEBI:33019"/>
        <dbReference type="ChEBI" id="CHEBI:61557"/>
        <dbReference type="ChEBI" id="CHEBI:140395"/>
        <dbReference type="EC" id="2.7.7.6"/>
    </reaction>
</comment>
<accession>A0AAN8JX50</accession>
<dbReference type="InterPro" id="IPR014724">
    <property type="entry name" value="RNA_pol_RPB2_OB-fold"/>
</dbReference>
<dbReference type="InterPro" id="IPR007645">
    <property type="entry name" value="RNA_pol_Rpb2_3"/>
</dbReference>
<feature type="domain" description="RNA polymerase Rpb2" evidence="22">
    <location>
        <begin position="1043"/>
        <end position="1127"/>
    </location>
</feature>
<organism evidence="28 29">
    <name type="scientific">Patella caerulea</name>
    <name type="common">Rayed Mediterranean limpet</name>
    <dbReference type="NCBI Taxonomy" id="87958"/>
    <lineage>
        <taxon>Eukaryota</taxon>
        <taxon>Metazoa</taxon>
        <taxon>Spiralia</taxon>
        <taxon>Lophotrochozoa</taxon>
        <taxon>Mollusca</taxon>
        <taxon>Gastropoda</taxon>
        <taxon>Patellogastropoda</taxon>
        <taxon>Patelloidea</taxon>
        <taxon>Patellidae</taxon>
        <taxon>Patella</taxon>
    </lineage>
</organism>
<keyword evidence="17" id="KW-0539">Nucleus</keyword>
<evidence type="ECO:0000256" key="5">
    <source>
        <dbReference type="ARBA" id="ARBA00022478"/>
    </source>
</evidence>
<feature type="domain" description="RNA polymerase beta subunit protrusion" evidence="24">
    <location>
        <begin position="37"/>
        <end position="411"/>
    </location>
</feature>
<feature type="domain" description="DNA-directed RNA polymerase subunit 2 hybrid-binding" evidence="21">
    <location>
        <begin position="667"/>
        <end position="1041"/>
    </location>
</feature>
<dbReference type="Gene3D" id="3.90.1800.10">
    <property type="entry name" value="RNA polymerase alpha subunit dimerisation domain"/>
    <property type="match status" value="1"/>
</dbReference>
<dbReference type="GO" id="GO:0006383">
    <property type="term" value="P:transcription by RNA polymerase III"/>
    <property type="evidence" value="ECO:0007669"/>
    <property type="project" value="UniProtKB-ARBA"/>
</dbReference>
<dbReference type="PANTHER" id="PTHR20856">
    <property type="entry name" value="DNA-DIRECTED RNA POLYMERASE I SUBUNIT 2"/>
    <property type="match status" value="1"/>
</dbReference>
<keyword evidence="29" id="KW-1185">Reference proteome</keyword>
<evidence type="ECO:0000256" key="8">
    <source>
        <dbReference type="ARBA" id="ARBA00022679"/>
    </source>
</evidence>
<evidence type="ECO:0000259" key="25">
    <source>
        <dbReference type="Pfam" id="PF04565"/>
    </source>
</evidence>
<dbReference type="Gene3D" id="3.90.1110.10">
    <property type="entry name" value="RNA polymerase Rpb2, domain 2"/>
    <property type="match status" value="1"/>
</dbReference>
<gene>
    <name evidence="28" type="ORF">SNE40_005511</name>
</gene>
<dbReference type="InterPro" id="IPR015712">
    <property type="entry name" value="DNA-dir_RNA_pol_su2"/>
</dbReference>
<keyword evidence="10" id="KW-0479">Metal-binding</keyword>
<dbReference type="InterPro" id="IPR007641">
    <property type="entry name" value="RNA_pol_Rpb2_7"/>
</dbReference>
<comment type="cofactor">
    <cofactor evidence="1">
        <name>Mg(2+)</name>
        <dbReference type="ChEBI" id="CHEBI:18420"/>
    </cofactor>
</comment>
<evidence type="ECO:0000256" key="1">
    <source>
        <dbReference type="ARBA" id="ARBA00001946"/>
    </source>
</evidence>
<dbReference type="Pfam" id="PF00562">
    <property type="entry name" value="RNA_pol_Rpb2_6"/>
    <property type="match status" value="1"/>
</dbReference>
<keyword evidence="5 20" id="KW-0240">DNA-directed RNA polymerase</keyword>
<dbReference type="FunFam" id="2.40.50.150:FF:000003">
    <property type="entry name" value="DNA-directed RNA polymerase subunit beta"/>
    <property type="match status" value="1"/>
</dbReference>
<feature type="domain" description="RNA polymerase Rpb2" evidence="25">
    <location>
        <begin position="437"/>
        <end position="501"/>
    </location>
</feature>
<dbReference type="NCBIfam" id="NF007175">
    <property type="entry name" value="PRK09606.1"/>
    <property type="match status" value="1"/>
</dbReference>
<evidence type="ECO:0000259" key="27">
    <source>
        <dbReference type="Pfam" id="PF04567"/>
    </source>
</evidence>
<dbReference type="Pfam" id="PF04565">
    <property type="entry name" value="RNA_pol_Rpb2_3"/>
    <property type="match status" value="1"/>
</dbReference>
<evidence type="ECO:0000313" key="29">
    <source>
        <dbReference type="Proteomes" id="UP001347796"/>
    </source>
</evidence>
<dbReference type="Pfam" id="PF04563">
    <property type="entry name" value="RNA_pol_Rpb2_1"/>
    <property type="match status" value="1"/>
</dbReference>
<evidence type="ECO:0000256" key="14">
    <source>
        <dbReference type="ARBA" id="ARBA00022859"/>
    </source>
</evidence>
<dbReference type="PROSITE" id="PS01166">
    <property type="entry name" value="RNA_POL_BETA"/>
    <property type="match status" value="1"/>
</dbReference>
<dbReference type="Pfam" id="PF04560">
    <property type="entry name" value="RNA_pol_Rpb2_7"/>
    <property type="match status" value="1"/>
</dbReference>
<dbReference type="Pfam" id="PF04561">
    <property type="entry name" value="RNA_pol_Rpb2_2"/>
    <property type="match status" value="1"/>
</dbReference>
<evidence type="ECO:0000256" key="13">
    <source>
        <dbReference type="ARBA" id="ARBA00022842"/>
    </source>
</evidence>
<keyword evidence="7" id="KW-0399">Innate immunity</keyword>
<evidence type="ECO:0000259" key="21">
    <source>
        <dbReference type="Pfam" id="PF00562"/>
    </source>
</evidence>
<evidence type="ECO:0000259" key="23">
    <source>
        <dbReference type="Pfam" id="PF04561"/>
    </source>
</evidence>
<evidence type="ECO:0000256" key="7">
    <source>
        <dbReference type="ARBA" id="ARBA00022588"/>
    </source>
</evidence>
<evidence type="ECO:0000259" key="22">
    <source>
        <dbReference type="Pfam" id="PF04560"/>
    </source>
</evidence>
<dbReference type="Gene3D" id="2.40.270.10">
    <property type="entry name" value="DNA-directed RNA polymerase, subunit 2, domain 6"/>
    <property type="match status" value="1"/>
</dbReference>
<dbReference type="FunFam" id="3.90.1100.10:FF:000004">
    <property type="entry name" value="DNA-directed RNA polymerase subunit beta"/>
    <property type="match status" value="1"/>
</dbReference>
<dbReference type="AlphaFoldDB" id="A0AAN8JX50"/>
<evidence type="ECO:0000256" key="18">
    <source>
        <dbReference type="ARBA" id="ARBA00064375"/>
    </source>
</evidence>